<dbReference type="InterPro" id="IPR023214">
    <property type="entry name" value="HAD_sf"/>
</dbReference>
<dbReference type="SUPFAM" id="SSF56784">
    <property type="entry name" value="HAD-like"/>
    <property type="match status" value="1"/>
</dbReference>
<name>A0ABS7PJ30_9SPHN</name>
<evidence type="ECO:0000313" key="2">
    <source>
        <dbReference type="Proteomes" id="UP000759298"/>
    </source>
</evidence>
<evidence type="ECO:0000313" key="1">
    <source>
        <dbReference type="EMBL" id="MBY8337837.1"/>
    </source>
</evidence>
<dbReference type="InterPro" id="IPR036514">
    <property type="entry name" value="SGNH_hydro_sf"/>
</dbReference>
<dbReference type="EMBL" id="JAHWXP010000003">
    <property type="protein sequence ID" value="MBY8337837.1"/>
    <property type="molecule type" value="Genomic_DNA"/>
</dbReference>
<sequence length="647" mass="70269">MAMLEWKPPLSPEWGEWKSTADALLTEAENGAELGPDAQRQLAECLHRMASEKLGPMQQLQLERLARRAVQAVPQLEPFRFLRVGIVSDRTLDFLAPALQAAGLARLLLIEPVLAPPGSAASLAFGAGDPFGGPVDIVLYWHDATMTHARTALLDTQAQEAAIHASTAALRQTIEALQAKGRADVLVSTTPLPPAQRVSSIDAITPGSMAAHVAQTNAAVLEGAAHGDWTVIDIAALAADVGHASWFDPMRLFDLKVPFAMELNPVVADHVARHLAGAFGKARRALVLDLDNTLWGGVIGDDGLEGIEVGQGSAAGEAFLALQQLALTHRDRGVALCVCSKNNDWTARQPFAQHPDMLLRLDDFAVFHASWDDKASGVRAIAQALRLGPESLVFMDDNPAERARVRQELPFVFVPELPEQPFRYATILAASGAFEHGLLSGDDLARAQSYGSDAKRVEMQAAIGNYEDYLRALRMEISITPFDDIGLPRIAQLVAKSNQFNLTTRRHGKDELARMQASGDVLCWQVRLSDRFADHGMIAVVIVARRGEDWVIDTWLQSCRILQRGVEQEIANRLVEAARREGARRVLGEYIPTSKNALVADLFPRLGFAAIEAPADGDKASQWFACEVDGFTEHATFFGSPDAGRPA</sequence>
<protein>
    <submittedName>
        <fullName evidence="1">HAD-IIIC family phosphatase</fullName>
    </submittedName>
</protein>
<reference evidence="1 2" key="1">
    <citation type="submission" date="2021-07" db="EMBL/GenBank/DDBJ databases">
        <title>Alteriqipengyuania abyssalis NZ-12B nov, sp.nov isolated from deep sea sponge in pacific ocean.</title>
        <authorList>
            <person name="Tareen S."/>
            <person name="Wink J."/>
        </authorList>
    </citation>
    <scope>NUCLEOTIDE SEQUENCE [LARGE SCALE GENOMIC DNA]</scope>
    <source>
        <strain evidence="1 2">NZ-12B</strain>
    </source>
</reference>
<gene>
    <name evidence="1" type="ORF">KYN89_12365</name>
</gene>
<proteinExistence type="predicted"/>
<dbReference type="Proteomes" id="UP000759298">
    <property type="component" value="Unassembled WGS sequence"/>
</dbReference>
<dbReference type="InterPro" id="IPR010033">
    <property type="entry name" value="HAD_SF_ppase_IIIC"/>
</dbReference>
<dbReference type="InterPro" id="IPR036412">
    <property type="entry name" value="HAD-like_sf"/>
</dbReference>
<dbReference type="NCBIfam" id="TIGR01681">
    <property type="entry name" value="HAD-SF-IIIC"/>
    <property type="match status" value="1"/>
</dbReference>
<dbReference type="Gene3D" id="3.40.50.1000">
    <property type="entry name" value="HAD superfamily/HAD-like"/>
    <property type="match status" value="1"/>
</dbReference>
<accession>A0ABS7PJ30</accession>
<comment type="caution">
    <text evidence="1">The sequence shown here is derived from an EMBL/GenBank/DDBJ whole genome shotgun (WGS) entry which is preliminary data.</text>
</comment>
<organism evidence="1 2">
    <name type="scientific">Alteriqipengyuania abyssalis</name>
    <dbReference type="NCBI Taxonomy" id="2860200"/>
    <lineage>
        <taxon>Bacteria</taxon>
        <taxon>Pseudomonadati</taxon>
        <taxon>Pseudomonadota</taxon>
        <taxon>Alphaproteobacteria</taxon>
        <taxon>Sphingomonadales</taxon>
        <taxon>Erythrobacteraceae</taxon>
        <taxon>Alteriqipengyuania</taxon>
    </lineage>
</organism>
<dbReference type="InterPro" id="IPR010037">
    <property type="entry name" value="FkbH_domain"/>
</dbReference>
<dbReference type="RefSeq" id="WP_222825339.1">
    <property type="nucleotide sequence ID" value="NZ_JAHWXP010000003.1"/>
</dbReference>
<dbReference type="Gene3D" id="3.40.50.1110">
    <property type="entry name" value="SGNH hydrolase"/>
    <property type="match status" value="1"/>
</dbReference>
<keyword evidence="2" id="KW-1185">Reference proteome</keyword>
<dbReference type="NCBIfam" id="TIGR01686">
    <property type="entry name" value="FkbH"/>
    <property type="match status" value="1"/>
</dbReference>